<keyword evidence="2" id="KW-1185">Reference proteome</keyword>
<organism evidence="1 2">
    <name type="scientific">Entomoplasma freundtii</name>
    <dbReference type="NCBI Taxonomy" id="74700"/>
    <lineage>
        <taxon>Bacteria</taxon>
        <taxon>Bacillati</taxon>
        <taxon>Mycoplasmatota</taxon>
        <taxon>Mollicutes</taxon>
        <taxon>Entomoplasmatales</taxon>
        <taxon>Entomoplasmataceae</taxon>
        <taxon>Entomoplasma</taxon>
    </lineage>
</organism>
<dbReference type="SUPFAM" id="SSF47336">
    <property type="entry name" value="ACP-like"/>
    <property type="match status" value="1"/>
</dbReference>
<gene>
    <name evidence="1" type="ORF">EFREU_v1c05870</name>
</gene>
<evidence type="ECO:0000313" key="2">
    <source>
        <dbReference type="Proteomes" id="UP000232222"/>
    </source>
</evidence>
<protein>
    <submittedName>
        <fullName evidence="1">Acyl carrier protein</fullName>
    </submittedName>
</protein>
<dbReference type="RefSeq" id="WP_100609669.1">
    <property type="nucleotide sequence ID" value="NZ_CP024962.1"/>
</dbReference>
<dbReference type="Gene3D" id="1.10.1200.10">
    <property type="entry name" value="ACP-like"/>
    <property type="match status" value="1"/>
</dbReference>
<proteinExistence type="predicted"/>
<sequence length="74" mass="8493">MKIYDEIIKTLKARGVKQSLTKNSRFQDLGIDSLDLMDMVIKMEKQLNIRIADEDLLTIKTIGDLTNALEKLLK</sequence>
<dbReference type="KEGG" id="efr:EFREU_v1c05870"/>
<accession>A0A2K8NS58</accession>
<dbReference type="OrthoDB" id="400913at2"/>
<dbReference type="EMBL" id="CP024962">
    <property type="protein sequence ID" value="ATZ16607.1"/>
    <property type="molecule type" value="Genomic_DNA"/>
</dbReference>
<dbReference type="Pfam" id="PF00550">
    <property type="entry name" value="PP-binding"/>
    <property type="match status" value="1"/>
</dbReference>
<name>A0A2K8NS58_9MOLU</name>
<dbReference type="AlphaFoldDB" id="A0A2K8NS58"/>
<dbReference type="Proteomes" id="UP000232222">
    <property type="component" value="Chromosome"/>
</dbReference>
<reference evidence="1 2" key="1">
    <citation type="submission" date="2017-11" db="EMBL/GenBank/DDBJ databases">
        <title>Genome sequence of Entomoplasma freundtii BARC 318 (ATCC 51999).</title>
        <authorList>
            <person name="Lo W.-S."/>
            <person name="Gasparich G.E."/>
            <person name="Kuo C.-H."/>
        </authorList>
    </citation>
    <scope>NUCLEOTIDE SEQUENCE [LARGE SCALE GENOMIC DNA]</scope>
    <source>
        <strain evidence="1 2">BARC 318</strain>
    </source>
</reference>
<evidence type="ECO:0000313" key="1">
    <source>
        <dbReference type="EMBL" id="ATZ16607.1"/>
    </source>
</evidence>
<dbReference type="InterPro" id="IPR036736">
    <property type="entry name" value="ACP-like_sf"/>
</dbReference>
<dbReference type="PROSITE" id="PS50075">
    <property type="entry name" value="CARRIER"/>
    <property type="match status" value="1"/>
</dbReference>
<dbReference type="InterPro" id="IPR009081">
    <property type="entry name" value="PP-bd_ACP"/>
</dbReference>